<dbReference type="Gene3D" id="2.80.10.50">
    <property type="match status" value="1"/>
</dbReference>
<gene>
    <name evidence="1" type="ORF">K503DRAFT_771789</name>
</gene>
<sequence length="134" mass="15013">MSAFPSSGVYAIKFVKLGCYAAIPKGENILEGLYRTMEPVAIKWELKYVDESTDERVCTLTDIDSEDCLGVASVQSNMPVQRMSPTQEWKLKRTDEGFAIYQVANDITYAWSLSQAGEPVLISESMPLQSWAFE</sequence>
<accession>A0A1B7MX24</accession>
<proteinExistence type="predicted"/>
<reference evidence="1 2" key="1">
    <citation type="submission" date="2016-06" db="EMBL/GenBank/DDBJ databases">
        <title>Comparative genomics of the ectomycorrhizal sister species Rhizopogon vinicolor and Rhizopogon vesiculosus (Basidiomycota: Boletales) reveals a divergence of the mating type B locus.</title>
        <authorList>
            <consortium name="DOE Joint Genome Institute"/>
            <person name="Mujic A.B."/>
            <person name="Kuo A."/>
            <person name="Tritt A."/>
            <person name="Lipzen A."/>
            <person name="Chen C."/>
            <person name="Johnson J."/>
            <person name="Sharma A."/>
            <person name="Barry K."/>
            <person name="Grigoriev I.V."/>
            <person name="Spatafora J.W."/>
        </authorList>
    </citation>
    <scope>NUCLEOTIDE SEQUENCE [LARGE SCALE GENOMIC DNA]</scope>
    <source>
        <strain evidence="1 2">AM-OR11-026</strain>
    </source>
</reference>
<evidence type="ECO:0008006" key="3">
    <source>
        <dbReference type="Google" id="ProtNLM"/>
    </source>
</evidence>
<dbReference type="EMBL" id="KV448369">
    <property type="protein sequence ID" value="OAX37149.1"/>
    <property type="molecule type" value="Genomic_DNA"/>
</dbReference>
<dbReference type="InParanoid" id="A0A1B7MX24"/>
<name>A0A1B7MX24_9AGAM</name>
<protein>
    <recommendedName>
        <fullName evidence="3">Ricin B lectin domain-containing protein</fullName>
    </recommendedName>
</protein>
<organism evidence="1 2">
    <name type="scientific">Rhizopogon vinicolor AM-OR11-026</name>
    <dbReference type="NCBI Taxonomy" id="1314800"/>
    <lineage>
        <taxon>Eukaryota</taxon>
        <taxon>Fungi</taxon>
        <taxon>Dikarya</taxon>
        <taxon>Basidiomycota</taxon>
        <taxon>Agaricomycotina</taxon>
        <taxon>Agaricomycetes</taxon>
        <taxon>Agaricomycetidae</taxon>
        <taxon>Boletales</taxon>
        <taxon>Suillineae</taxon>
        <taxon>Rhizopogonaceae</taxon>
        <taxon>Rhizopogon</taxon>
    </lineage>
</organism>
<keyword evidence="2" id="KW-1185">Reference proteome</keyword>
<dbReference type="OrthoDB" id="10276037at2759"/>
<dbReference type="Proteomes" id="UP000092154">
    <property type="component" value="Unassembled WGS sequence"/>
</dbReference>
<dbReference type="AlphaFoldDB" id="A0A1B7MX24"/>
<evidence type="ECO:0000313" key="2">
    <source>
        <dbReference type="Proteomes" id="UP000092154"/>
    </source>
</evidence>
<evidence type="ECO:0000313" key="1">
    <source>
        <dbReference type="EMBL" id="OAX37149.1"/>
    </source>
</evidence>